<evidence type="ECO:0000313" key="3">
    <source>
        <dbReference type="Proteomes" id="UP001320898"/>
    </source>
</evidence>
<organism evidence="2 3">
    <name type="scientific">Microbaculum marinisediminis</name>
    <dbReference type="NCBI Taxonomy" id="2931392"/>
    <lineage>
        <taxon>Bacteria</taxon>
        <taxon>Pseudomonadati</taxon>
        <taxon>Pseudomonadota</taxon>
        <taxon>Alphaproteobacteria</taxon>
        <taxon>Hyphomicrobiales</taxon>
        <taxon>Tepidamorphaceae</taxon>
        <taxon>Microbaculum</taxon>
    </lineage>
</organism>
<dbReference type="InterPro" id="IPR052534">
    <property type="entry name" value="Extracell_DNA_Util/SecSys_Comp"/>
</dbReference>
<keyword evidence="3" id="KW-1185">Reference proteome</keyword>
<dbReference type="RefSeq" id="WP_261618301.1">
    <property type="nucleotide sequence ID" value="NZ_JALIDZ010000014.1"/>
</dbReference>
<dbReference type="Pfam" id="PF11104">
    <property type="entry name" value="PilM_2"/>
    <property type="match status" value="1"/>
</dbReference>
<dbReference type="Gene3D" id="3.30.1490.300">
    <property type="match status" value="1"/>
</dbReference>
<dbReference type="Gene3D" id="3.30.420.40">
    <property type="match status" value="1"/>
</dbReference>
<dbReference type="InterPro" id="IPR005883">
    <property type="entry name" value="PilM"/>
</dbReference>
<feature type="compositionally biased region" description="Low complexity" evidence="1">
    <location>
        <begin position="343"/>
        <end position="367"/>
    </location>
</feature>
<dbReference type="Proteomes" id="UP001320898">
    <property type="component" value="Unassembled WGS sequence"/>
</dbReference>
<comment type="caution">
    <text evidence="2">The sequence shown here is derived from an EMBL/GenBank/DDBJ whole genome shotgun (WGS) entry which is preliminary data.</text>
</comment>
<evidence type="ECO:0000256" key="1">
    <source>
        <dbReference type="SAM" id="MobiDB-lite"/>
    </source>
</evidence>
<name>A0AAW5R7R0_9HYPH</name>
<dbReference type="PANTHER" id="PTHR40278:SF1">
    <property type="entry name" value="DNA UTILIZATION PROTEIN HOFN"/>
    <property type="match status" value="1"/>
</dbReference>
<gene>
    <name evidence="2" type="ORF">MUB46_22890</name>
</gene>
<feature type="region of interest" description="Disordered" evidence="1">
    <location>
        <begin position="317"/>
        <end position="367"/>
    </location>
</feature>
<sequence>MKFFGWWIDELARILEPFVGRASAPADFVLVQQGDRFVCMRGGRKGMTDVGVLGGGGTLDSDIRKKLKVQNVEVRLDPNVVLDKTLALPAAGQQYLDAILRHQIERLTPWAADHVAFDYVVGTSEPVAEGQVSIRLVATARETVTRALKTLAEAGIKPRAVGTATDAPDHVSPVDLQDETKTGRQSSLRRSVAVGLAATAAVILILGGFQTWEVYRLSAESEEVETAVEARRAVIAEAVARTTSSDEYRALAARKAAALPMVVLLEELSKTLPRDTFLTELDVEGSTLRINGTSSEAPALIQLLENADILADAQFGAPTTRNERGNGDSFQIVAKIDEPPTGQAPDGQAPDGQPPAGQGASPGADGE</sequence>
<dbReference type="Pfam" id="PF05137">
    <property type="entry name" value="PilN"/>
    <property type="match status" value="1"/>
</dbReference>
<dbReference type="InterPro" id="IPR043129">
    <property type="entry name" value="ATPase_NBD"/>
</dbReference>
<protein>
    <submittedName>
        <fullName evidence="2">PilN domain-containing protein</fullName>
    </submittedName>
</protein>
<dbReference type="PANTHER" id="PTHR40278">
    <property type="entry name" value="DNA UTILIZATION PROTEIN HOFN"/>
    <property type="match status" value="1"/>
</dbReference>
<accession>A0AAW5R7R0</accession>
<dbReference type="InterPro" id="IPR007813">
    <property type="entry name" value="PilN"/>
</dbReference>
<dbReference type="AlphaFoldDB" id="A0AAW5R7R0"/>
<dbReference type="SUPFAM" id="SSF53067">
    <property type="entry name" value="Actin-like ATPase domain"/>
    <property type="match status" value="1"/>
</dbReference>
<dbReference type="EMBL" id="JALIDZ010000014">
    <property type="protein sequence ID" value="MCT8974713.1"/>
    <property type="molecule type" value="Genomic_DNA"/>
</dbReference>
<evidence type="ECO:0000313" key="2">
    <source>
        <dbReference type="EMBL" id="MCT8974713.1"/>
    </source>
</evidence>
<proteinExistence type="predicted"/>
<reference evidence="2 3" key="1">
    <citation type="submission" date="2022-04" db="EMBL/GenBank/DDBJ databases">
        <authorList>
            <person name="Ye Y.-Q."/>
            <person name="Du Z.-J."/>
        </authorList>
    </citation>
    <scope>NUCLEOTIDE SEQUENCE [LARGE SCALE GENOMIC DNA]</scope>
    <source>
        <strain evidence="2 3">A6E488</strain>
    </source>
</reference>
<feature type="region of interest" description="Disordered" evidence="1">
    <location>
        <begin position="162"/>
        <end position="183"/>
    </location>
</feature>